<comment type="caution">
    <text evidence="6">The sequence shown here is derived from an EMBL/GenBank/DDBJ whole genome shotgun (WGS) entry which is preliminary data.</text>
</comment>
<dbReference type="GO" id="GO:0043565">
    <property type="term" value="F:sequence-specific DNA binding"/>
    <property type="evidence" value="ECO:0007669"/>
    <property type="project" value="InterPro"/>
</dbReference>
<dbReference type="SMART" id="SM00871">
    <property type="entry name" value="AraC_E_bind"/>
    <property type="match status" value="1"/>
</dbReference>
<dbReference type="InterPro" id="IPR050908">
    <property type="entry name" value="SmbC-like"/>
</dbReference>
<evidence type="ECO:0000313" key="5">
    <source>
        <dbReference type="EMBL" id="GGE38997.1"/>
    </source>
</evidence>
<evidence type="ECO:0000256" key="2">
    <source>
        <dbReference type="ARBA" id="ARBA00023125"/>
    </source>
</evidence>
<reference evidence="6 7" key="3">
    <citation type="submission" date="2019-03" db="EMBL/GenBank/DDBJ databases">
        <title>Genomic Encyclopedia of Type Strains, Phase IV (KMG-IV): sequencing the most valuable type-strain genomes for metagenomic binning, comparative biology and taxonomic classification.</title>
        <authorList>
            <person name="Goeker M."/>
        </authorList>
    </citation>
    <scope>NUCLEOTIDE SEQUENCE [LARGE SCALE GENOMIC DNA]</scope>
    <source>
        <strain evidence="6 7">DSM 103236</strain>
    </source>
</reference>
<dbReference type="Pfam" id="PF12833">
    <property type="entry name" value="HTH_18"/>
    <property type="match status" value="1"/>
</dbReference>
<dbReference type="SUPFAM" id="SSF55136">
    <property type="entry name" value="Probable bacterial effector-binding domain"/>
    <property type="match status" value="1"/>
</dbReference>
<name>A0A4R2H6Q0_9SPHI</name>
<reference evidence="5" key="4">
    <citation type="submission" date="2024-05" db="EMBL/GenBank/DDBJ databases">
        <authorList>
            <person name="Sun Q."/>
            <person name="Zhou Y."/>
        </authorList>
    </citation>
    <scope>NUCLEOTIDE SEQUENCE</scope>
    <source>
        <strain evidence="5">CGMCC 1.15644</strain>
    </source>
</reference>
<dbReference type="EMBL" id="BMJO01000001">
    <property type="protein sequence ID" value="GGE38997.1"/>
    <property type="molecule type" value="Genomic_DNA"/>
</dbReference>
<dbReference type="Gene3D" id="3.20.80.10">
    <property type="entry name" value="Regulatory factor, effector binding domain"/>
    <property type="match status" value="1"/>
</dbReference>
<dbReference type="AlphaFoldDB" id="A0A4R2H6Q0"/>
<proteinExistence type="predicted"/>
<dbReference type="InterPro" id="IPR009057">
    <property type="entry name" value="Homeodomain-like_sf"/>
</dbReference>
<evidence type="ECO:0000313" key="8">
    <source>
        <dbReference type="Proteomes" id="UP000622648"/>
    </source>
</evidence>
<reference evidence="8" key="2">
    <citation type="journal article" date="2019" name="Int. J. Syst. Evol. Microbiol.">
        <title>The Global Catalogue of Microorganisms (GCM) 10K type strain sequencing project: providing services to taxonomists for standard genome sequencing and annotation.</title>
        <authorList>
            <consortium name="The Broad Institute Genomics Platform"/>
            <consortium name="The Broad Institute Genome Sequencing Center for Infectious Disease"/>
            <person name="Wu L."/>
            <person name="Ma J."/>
        </authorList>
    </citation>
    <scope>NUCLEOTIDE SEQUENCE [LARGE SCALE GENOMIC DNA]</scope>
    <source>
        <strain evidence="8">CGMCC 1.15644</strain>
    </source>
</reference>
<evidence type="ECO:0000313" key="6">
    <source>
        <dbReference type="EMBL" id="TCO21485.1"/>
    </source>
</evidence>
<evidence type="ECO:0000256" key="1">
    <source>
        <dbReference type="ARBA" id="ARBA00023015"/>
    </source>
</evidence>
<dbReference type="InterPro" id="IPR029442">
    <property type="entry name" value="GyrI-like"/>
</dbReference>
<reference evidence="5" key="1">
    <citation type="journal article" date="2014" name="Int. J. Syst. Evol. Microbiol.">
        <title>Complete genome of a new Firmicutes species belonging to the dominant human colonic microbiota ('Ruminococcus bicirculans') reveals two chromosomes and a selective capacity to utilize plant glucans.</title>
        <authorList>
            <consortium name="NISC Comparative Sequencing Program"/>
            <person name="Wegmann U."/>
            <person name="Louis P."/>
            <person name="Goesmann A."/>
            <person name="Henrissat B."/>
            <person name="Duncan S.H."/>
            <person name="Flint H.J."/>
        </authorList>
    </citation>
    <scope>NUCLEOTIDE SEQUENCE</scope>
    <source>
        <strain evidence="5">CGMCC 1.15644</strain>
    </source>
</reference>
<dbReference type="PANTHER" id="PTHR40055">
    <property type="entry name" value="TRANSCRIPTIONAL REGULATOR YGIV-RELATED"/>
    <property type="match status" value="1"/>
</dbReference>
<dbReference type="OrthoDB" id="9816011at2"/>
<protein>
    <submittedName>
        <fullName evidence="6">AraC family transcriptional regulator</fullName>
    </submittedName>
</protein>
<dbReference type="Gene3D" id="1.10.10.60">
    <property type="entry name" value="Homeodomain-like"/>
    <property type="match status" value="2"/>
</dbReference>
<dbReference type="SUPFAM" id="SSF46689">
    <property type="entry name" value="Homeodomain-like"/>
    <property type="match status" value="2"/>
</dbReference>
<keyword evidence="3" id="KW-0804">Transcription</keyword>
<dbReference type="RefSeq" id="WP_132534875.1">
    <property type="nucleotide sequence ID" value="NZ_BMJO01000001.1"/>
</dbReference>
<keyword evidence="1" id="KW-0805">Transcription regulation</keyword>
<evidence type="ECO:0000256" key="3">
    <source>
        <dbReference type="ARBA" id="ARBA00023163"/>
    </source>
</evidence>
<dbReference type="PRINTS" id="PR00032">
    <property type="entry name" value="HTHARAC"/>
</dbReference>
<keyword evidence="2" id="KW-0238">DNA-binding</keyword>
<dbReference type="PROSITE" id="PS01124">
    <property type="entry name" value="HTH_ARAC_FAMILY_2"/>
    <property type="match status" value="1"/>
</dbReference>
<evidence type="ECO:0000313" key="7">
    <source>
        <dbReference type="Proteomes" id="UP000295684"/>
    </source>
</evidence>
<dbReference type="InterPro" id="IPR018060">
    <property type="entry name" value="HTH_AraC"/>
</dbReference>
<feature type="domain" description="HTH araC/xylS-type" evidence="4">
    <location>
        <begin position="17"/>
        <end position="115"/>
    </location>
</feature>
<dbReference type="InterPro" id="IPR010499">
    <property type="entry name" value="AraC_E-bd"/>
</dbReference>
<dbReference type="Proteomes" id="UP000295684">
    <property type="component" value="Unassembled WGS sequence"/>
</dbReference>
<sequence length="305" mass="35421">MTSTDKEIQADYRNRINRVFEFIDENLDSDLSLNTISEIAFFSPFHFHRIFKFITGETLNEYVNRQKIEKSALAVLHKNITMSEIPHRYGFNDNSSFSRAFKKHFGISPTQFKLQNPNRHSKICQLESKNGQAYPNHEKYICIINNLKEWIKMNAKIEIKEMSQMNLAYVSSIGIQNLESAYQKLMKWATPKGLMNVQTKMVTIYHDSFKVTEANKVRMSASILLNKPVEVNGEIGLTSIQKGKFIIGSFEIGLNEFEKSWTGLFLWMNENGYKKADKNPFAVYHNNFNEHPEKKCIVDFHIPIA</sequence>
<dbReference type="InterPro" id="IPR011256">
    <property type="entry name" value="Reg_factor_effector_dom_sf"/>
</dbReference>
<dbReference type="InterPro" id="IPR020449">
    <property type="entry name" value="Tscrpt_reg_AraC-type_HTH"/>
</dbReference>
<dbReference type="Pfam" id="PF06445">
    <property type="entry name" value="GyrI-like"/>
    <property type="match status" value="1"/>
</dbReference>
<keyword evidence="8" id="KW-1185">Reference proteome</keyword>
<dbReference type="SMART" id="SM00342">
    <property type="entry name" value="HTH_ARAC"/>
    <property type="match status" value="1"/>
</dbReference>
<dbReference type="PANTHER" id="PTHR40055:SF1">
    <property type="entry name" value="TRANSCRIPTIONAL REGULATOR YGIV-RELATED"/>
    <property type="match status" value="1"/>
</dbReference>
<organism evidence="6 7">
    <name type="scientific">Pedobacter psychrotolerans</name>
    <dbReference type="NCBI Taxonomy" id="1843235"/>
    <lineage>
        <taxon>Bacteria</taxon>
        <taxon>Pseudomonadati</taxon>
        <taxon>Bacteroidota</taxon>
        <taxon>Sphingobacteriia</taxon>
        <taxon>Sphingobacteriales</taxon>
        <taxon>Sphingobacteriaceae</taxon>
        <taxon>Pedobacter</taxon>
    </lineage>
</organism>
<dbReference type="GO" id="GO:0003700">
    <property type="term" value="F:DNA-binding transcription factor activity"/>
    <property type="evidence" value="ECO:0007669"/>
    <property type="project" value="InterPro"/>
</dbReference>
<dbReference type="EMBL" id="SLWO01000007">
    <property type="protein sequence ID" value="TCO21485.1"/>
    <property type="molecule type" value="Genomic_DNA"/>
</dbReference>
<dbReference type="Proteomes" id="UP000622648">
    <property type="component" value="Unassembled WGS sequence"/>
</dbReference>
<accession>A0A4R2H6Q0</accession>
<evidence type="ECO:0000259" key="4">
    <source>
        <dbReference type="PROSITE" id="PS01124"/>
    </source>
</evidence>
<gene>
    <name evidence="6" type="ORF">EV200_10776</name>
    <name evidence="5" type="ORF">GCM10011413_00720</name>
</gene>